<proteinExistence type="predicted"/>
<accession>A0ABR4EFI0</accession>
<keyword evidence="2" id="KW-1185">Reference proteome</keyword>
<evidence type="ECO:0000313" key="1">
    <source>
        <dbReference type="EMBL" id="KAL2281212.1"/>
    </source>
</evidence>
<dbReference type="Proteomes" id="UP001600888">
    <property type="component" value="Unassembled WGS sequence"/>
</dbReference>
<name>A0ABR4EFI0_9PEZI</name>
<protein>
    <recommendedName>
        <fullName evidence="3">Tyr recombinase domain-containing protein</fullName>
    </recommendedName>
</protein>
<dbReference type="InterPro" id="IPR021842">
    <property type="entry name" value="DUF3435"/>
</dbReference>
<reference evidence="1 2" key="1">
    <citation type="submission" date="2024-03" db="EMBL/GenBank/DDBJ databases">
        <title>A high-quality draft genome sequence of Diaporthe vaccinii, a causative agent of upright dieback and viscid rot disease in cranberry plants.</title>
        <authorList>
            <person name="Sarrasin M."/>
            <person name="Lang B.F."/>
            <person name="Burger G."/>
        </authorList>
    </citation>
    <scope>NUCLEOTIDE SEQUENCE [LARGE SCALE GENOMIC DNA]</scope>
    <source>
        <strain evidence="1 2">IS7</strain>
    </source>
</reference>
<evidence type="ECO:0008006" key="3">
    <source>
        <dbReference type="Google" id="ProtNLM"/>
    </source>
</evidence>
<dbReference type="EMBL" id="JBAWTH010000058">
    <property type="protein sequence ID" value="KAL2281212.1"/>
    <property type="molecule type" value="Genomic_DNA"/>
</dbReference>
<evidence type="ECO:0000313" key="2">
    <source>
        <dbReference type="Proteomes" id="UP001600888"/>
    </source>
</evidence>
<organism evidence="1 2">
    <name type="scientific">Diaporthe vaccinii</name>
    <dbReference type="NCBI Taxonomy" id="105482"/>
    <lineage>
        <taxon>Eukaryota</taxon>
        <taxon>Fungi</taxon>
        <taxon>Dikarya</taxon>
        <taxon>Ascomycota</taxon>
        <taxon>Pezizomycotina</taxon>
        <taxon>Sordariomycetes</taxon>
        <taxon>Sordariomycetidae</taxon>
        <taxon>Diaporthales</taxon>
        <taxon>Diaporthaceae</taxon>
        <taxon>Diaporthe</taxon>
        <taxon>Diaporthe eres species complex</taxon>
    </lineage>
</organism>
<dbReference type="Pfam" id="PF11917">
    <property type="entry name" value="DUF3435"/>
    <property type="match status" value="1"/>
</dbReference>
<gene>
    <name evidence="1" type="ORF">FJTKL_11662</name>
</gene>
<comment type="caution">
    <text evidence="1">The sequence shown here is derived from an EMBL/GenBank/DDBJ whole genome shotgun (WGS) entry which is preliminary data.</text>
</comment>
<sequence>MIFNKTVLFQKRRQDPNNAGKWNLKFGTGIQLNRGSGPISELIRWIGANAQSMGLSSEQSFVKKEATSEDIALLLQVLWRSADLIAAAPLTRVSFHLMLLLGAVSGTRPGVLTDIRYRDISVELVRAPETGHRNIVAHFKLRQNKQKANTVYADQKHL</sequence>